<evidence type="ECO:0000313" key="2">
    <source>
        <dbReference type="EMBL" id="CAD9327672.1"/>
    </source>
</evidence>
<name>A0A7S1Z3N3_9STRA</name>
<sequence length="482" mass="55052">MHVFLFSTLFWYGTKYIVPRTYEQHSALCVELFDLSSCVAHHHHPPMLHNHRHRHRPRRQRGKRSTFIIYISVAIMFIWCYAAFYFFLVYSAVENPNSSREVKQEQKNGHAIVDVQKNLGSWILPNEIDFVKTITSCIPSDCTSINRLESKKKRGQCLQFVPETGKERIGILSPPGILSNEFYNWVIKLIETHHEELGSNSDGNNIKIELISTSHVPPYGYGKNHGWTKIIRFVTDPIALGLADIVMYQGGEMYQKSSVSSTGEVTRLIPAPQSVAVDSTIEQQLLAFDENNGVDIKEELPQALRQMIRWNCRLSHVSAHTALLTVALQEMIEDPATTATDLLSFIFSTGMKKGLDDSPKKAQLMKNKIDTTQLKRLMNDIVTKHASSFFDEENQNVGREYFNKILQTELEKTNNLSDWPCLSFWSVSNNDLLSVQKRARDLAPNCTAEHTKCSVTRDLCEEEGDVECKAPPKEKRIHSFYN</sequence>
<gene>
    <name evidence="2" type="ORF">DBRI1063_LOCUS9820</name>
</gene>
<proteinExistence type="predicted"/>
<keyword evidence="1" id="KW-0472">Membrane</keyword>
<keyword evidence="1" id="KW-0812">Transmembrane</keyword>
<reference evidence="2" key="1">
    <citation type="submission" date="2021-01" db="EMBL/GenBank/DDBJ databases">
        <authorList>
            <person name="Corre E."/>
            <person name="Pelletier E."/>
            <person name="Niang G."/>
            <person name="Scheremetjew M."/>
            <person name="Finn R."/>
            <person name="Kale V."/>
            <person name="Holt S."/>
            <person name="Cochrane G."/>
            <person name="Meng A."/>
            <person name="Brown T."/>
            <person name="Cohen L."/>
        </authorList>
    </citation>
    <scope>NUCLEOTIDE SEQUENCE</scope>
    <source>
        <strain evidence="2">Pop2</strain>
    </source>
</reference>
<keyword evidence="1" id="KW-1133">Transmembrane helix</keyword>
<evidence type="ECO:0000256" key="1">
    <source>
        <dbReference type="SAM" id="Phobius"/>
    </source>
</evidence>
<protein>
    <submittedName>
        <fullName evidence="2">Uncharacterized protein</fullName>
    </submittedName>
</protein>
<accession>A0A7S1Z3N3</accession>
<dbReference type="AlphaFoldDB" id="A0A7S1Z3N3"/>
<dbReference type="EMBL" id="HBGN01015292">
    <property type="protein sequence ID" value="CAD9327672.1"/>
    <property type="molecule type" value="Transcribed_RNA"/>
</dbReference>
<organism evidence="2">
    <name type="scientific">Ditylum brightwellii</name>
    <dbReference type="NCBI Taxonomy" id="49249"/>
    <lineage>
        <taxon>Eukaryota</taxon>
        <taxon>Sar</taxon>
        <taxon>Stramenopiles</taxon>
        <taxon>Ochrophyta</taxon>
        <taxon>Bacillariophyta</taxon>
        <taxon>Mediophyceae</taxon>
        <taxon>Lithodesmiophycidae</taxon>
        <taxon>Lithodesmiales</taxon>
        <taxon>Lithodesmiaceae</taxon>
        <taxon>Ditylum</taxon>
    </lineage>
</organism>
<feature type="transmembrane region" description="Helical" evidence="1">
    <location>
        <begin position="67"/>
        <end position="90"/>
    </location>
</feature>